<keyword evidence="3" id="KW-1185">Reference proteome</keyword>
<feature type="transmembrane region" description="Helical" evidence="1">
    <location>
        <begin position="33"/>
        <end position="51"/>
    </location>
</feature>
<keyword evidence="1" id="KW-0812">Transmembrane</keyword>
<dbReference type="AlphaFoldDB" id="A0A5N7APS2"/>
<name>A0A5N7APS2_9EURO</name>
<keyword evidence="1" id="KW-0472">Membrane</keyword>
<evidence type="ECO:0000313" key="2">
    <source>
        <dbReference type="EMBL" id="KAE8371855.1"/>
    </source>
</evidence>
<proteinExistence type="predicted"/>
<dbReference type="Proteomes" id="UP000326198">
    <property type="component" value="Unassembled WGS sequence"/>
</dbReference>
<reference evidence="2 3" key="1">
    <citation type="submission" date="2019-04" db="EMBL/GenBank/DDBJ databases">
        <title>Friends and foes A comparative genomics studyof 23 Aspergillus species from section Flavi.</title>
        <authorList>
            <consortium name="DOE Joint Genome Institute"/>
            <person name="Kjaerbolling I."/>
            <person name="Vesth T."/>
            <person name="Frisvad J.C."/>
            <person name="Nybo J.L."/>
            <person name="Theobald S."/>
            <person name="Kildgaard S."/>
            <person name="Isbrandt T."/>
            <person name="Kuo A."/>
            <person name="Sato A."/>
            <person name="Lyhne E.K."/>
            <person name="Kogle M.E."/>
            <person name="Wiebenga A."/>
            <person name="Kun R.S."/>
            <person name="Lubbers R.J."/>
            <person name="Makela M.R."/>
            <person name="Barry K."/>
            <person name="Chovatia M."/>
            <person name="Clum A."/>
            <person name="Daum C."/>
            <person name="Haridas S."/>
            <person name="He G."/>
            <person name="LaButti K."/>
            <person name="Lipzen A."/>
            <person name="Mondo S."/>
            <person name="Riley R."/>
            <person name="Salamov A."/>
            <person name="Simmons B.A."/>
            <person name="Magnuson J.K."/>
            <person name="Henrissat B."/>
            <person name="Mortensen U.H."/>
            <person name="Larsen T.O."/>
            <person name="Devries R.P."/>
            <person name="Grigoriev I.V."/>
            <person name="Machida M."/>
            <person name="Baker S.E."/>
            <person name="Andersen M.R."/>
        </authorList>
    </citation>
    <scope>NUCLEOTIDE SEQUENCE [LARGE SCALE GENOMIC DNA]</scope>
    <source>
        <strain evidence="2 3">IBT 29228</strain>
    </source>
</reference>
<evidence type="ECO:0000256" key="1">
    <source>
        <dbReference type="SAM" id="Phobius"/>
    </source>
</evidence>
<organism evidence="2 3">
    <name type="scientific">Aspergillus bertholletiae</name>
    <dbReference type="NCBI Taxonomy" id="1226010"/>
    <lineage>
        <taxon>Eukaryota</taxon>
        <taxon>Fungi</taxon>
        <taxon>Dikarya</taxon>
        <taxon>Ascomycota</taxon>
        <taxon>Pezizomycotina</taxon>
        <taxon>Eurotiomycetes</taxon>
        <taxon>Eurotiomycetidae</taxon>
        <taxon>Eurotiales</taxon>
        <taxon>Aspergillaceae</taxon>
        <taxon>Aspergillus</taxon>
        <taxon>Aspergillus subgen. Circumdati</taxon>
    </lineage>
</organism>
<feature type="transmembrane region" description="Helical" evidence="1">
    <location>
        <begin position="89"/>
        <end position="109"/>
    </location>
</feature>
<evidence type="ECO:0000313" key="3">
    <source>
        <dbReference type="Proteomes" id="UP000326198"/>
    </source>
</evidence>
<accession>A0A5N7APS2</accession>
<keyword evidence="1" id="KW-1133">Transmembrane helix</keyword>
<dbReference type="EMBL" id="ML736392">
    <property type="protein sequence ID" value="KAE8371855.1"/>
    <property type="molecule type" value="Genomic_DNA"/>
</dbReference>
<gene>
    <name evidence="2" type="ORF">BDV26DRAFT_275287</name>
</gene>
<protein>
    <submittedName>
        <fullName evidence="2">Uncharacterized protein</fullName>
    </submittedName>
</protein>
<sequence length="110" mass="11858">MTPPLSSASKPALGPNTSTKYTLFDRPRSLSCNYARCSNLIAIILIVSAFLGDQSIKSRLVKLTAAAALTFSVHAVLLCYAPPEEQHLSSLILCMIGGSMTVYISLLLLW</sequence>
<dbReference type="OrthoDB" id="10448759at2759"/>